<evidence type="ECO:0000256" key="4">
    <source>
        <dbReference type="ARBA" id="ARBA00023088"/>
    </source>
</evidence>
<dbReference type="InterPro" id="IPR022263">
    <property type="entry name" value="KxYKxGKxW"/>
</dbReference>
<feature type="region of interest" description="Disordered" evidence="5">
    <location>
        <begin position="1039"/>
        <end position="1067"/>
    </location>
</feature>
<dbReference type="InterPro" id="IPR019931">
    <property type="entry name" value="LPXTG_anchor"/>
</dbReference>
<proteinExistence type="predicted"/>
<keyword evidence="6" id="KW-1133">Transmembrane helix</keyword>
<feature type="domain" description="Gram-positive cocci surface proteins LPxTG" evidence="7">
    <location>
        <begin position="1095"/>
        <end position="1130"/>
    </location>
</feature>
<keyword evidence="1" id="KW-0134">Cell wall</keyword>
<accession>A0A7X1Z9A9</accession>
<evidence type="ECO:0000256" key="6">
    <source>
        <dbReference type="SAM" id="Phobius"/>
    </source>
</evidence>
<dbReference type="AlphaFoldDB" id="A0A7X1Z9A9"/>
<dbReference type="OrthoDB" id="2243813at2"/>
<name>A0A7X1Z9A9_9LACT</name>
<dbReference type="PROSITE" id="PS50847">
    <property type="entry name" value="GRAM_POS_ANCHORING"/>
    <property type="match status" value="1"/>
</dbReference>
<sequence length="1130" mass="118745">MGKYQSKHDVKQTNFRTWKSGKIWIYAAGALLTLGAAGVFGTVPSSPVALSTRAFADTQQQAKANVTGAVSGTNLTITASSSQAGTNSGTTGDSISTINFTDTKSGDSITLSAKNNYSEEFGGAITWKDNKTGETGTATAAIDYKNNTVNLVTIRDDAPTGLSYKDQSNLEVQNFTYIIGDKFDASKGFENATDASGNAIAFSSVKVDSSKVDLKTQGVYPVSYSIVDSATGKTLTKVANVSVRNDAAYIGLFGSDGGTDDLALIKLGSKFDASQYFGFAQDMNENSVDFSQVTVDTSKLNTSKAGIYPVYYSIPDPSLSGGKFTMVLNVTVGSPLTGDASTFDPWVMGTYITKGNTDWAIGDSGSLLGDFSEGENVDTSGTKIILKSPDSSTATFDSAAVDTNTLGTYQVPITVIDPIGNSQTMYATVVVSQPSGWPGYYNPTWNIDLPVGSSYSPTYGIDTGYYSVSNEIGTIFDSDLTYTTQSNVNMKVPGVYQTVYTLTASNLAESGILSGSWNVTANVRVYDDTDHTALSAPKTSTGTIGQVWSIDSKNGLNVTQSDGSSADGNLVVALIKKPTGSKADVEMTNPISVTFTPDVAGDYTLTYTYTDLVTGKVVSASTVVNVAASTTPSGPTNSTDNLLNDVSISTNNITINQNATFSMKDLVNSFTNFGPDANGNGNGKTGSLGSNMIESAKSWNSMNDSYLNVDTPIDSTTYPLYYIIPYGMSEDRAYGIWFEVDVSKVDTSKVGTYTVTYKGIDMDGSFYANLPYDGLDTKILGTSTVTVVAPKDQSALSAPSHYDMTTGQTYDVSTSVKALNAAGQVVSPTYQVSAQDVKGQMIDTTGLLMGTSFAPKVAGTYTVTVTNGTKKASLKIAVAPSQVSPIVDEVTDNTAPSDPISSTDKVLIGTVTVKKVGDAFNAYDDYVTGAVSENNQPASSGAQTTMASAIQALLVKQYPDLATQIKSGYLNSTGVLTNLVGVHIISNNVNMNKAGTYVVNYLIDGATMTFTTGDPLPAQIIDLKNLIVTRTVIVEADTVSTPSQGKGQTPKSGSESTSTTLNSNGKNQVSMLATTQVKSAAQPMVKTAVASATLLPKTGDHSSVTLAETLLGLSFVGLSGLFLEMKRRRL</sequence>
<dbReference type="Gene3D" id="2.60.40.10">
    <property type="entry name" value="Immunoglobulins"/>
    <property type="match status" value="2"/>
</dbReference>
<evidence type="ECO:0000256" key="2">
    <source>
        <dbReference type="ARBA" id="ARBA00022525"/>
    </source>
</evidence>
<evidence type="ECO:0000259" key="7">
    <source>
        <dbReference type="PROSITE" id="PS50847"/>
    </source>
</evidence>
<dbReference type="NCBIfam" id="TIGR03715">
    <property type="entry name" value="KxYKxGKxW"/>
    <property type="match status" value="1"/>
</dbReference>
<dbReference type="EMBL" id="WITJ01000013">
    <property type="protein sequence ID" value="MQW40198.1"/>
    <property type="molecule type" value="Genomic_DNA"/>
</dbReference>
<dbReference type="Pfam" id="PF07523">
    <property type="entry name" value="Big_3"/>
    <property type="match status" value="1"/>
</dbReference>
<evidence type="ECO:0000256" key="1">
    <source>
        <dbReference type="ARBA" id="ARBA00022512"/>
    </source>
</evidence>
<dbReference type="RefSeq" id="WP_153496860.1">
    <property type="nucleotide sequence ID" value="NZ_CBCRWP010000019.1"/>
</dbReference>
<evidence type="ECO:0000313" key="8">
    <source>
        <dbReference type="EMBL" id="MQW40198.1"/>
    </source>
</evidence>
<keyword evidence="6" id="KW-0812">Transmembrane</keyword>
<feature type="transmembrane region" description="Helical" evidence="6">
    <location>
        <begin position="21"/>
        <end position="43"/>
    </location>
</feature>
<keyword evidence="6" id="KW-0472">Membrane</keyword>
<keyword evidence="3" id="KW-0732">Signal</keyword>
<evidence type="ECO:0000256" key="3">
    <source>
        <dbReference type="ARBA" id="ARBA00022729"/>
    </source>
</evidence>
<evidence type="ECO:0000256" key="5">
    <source>
        <dbReference type="SAM" id="MobiDB-lite"/>
    </source>
</evidence>
<reference evidence="8 9" key="1">
    <citation type="submission" date="2019-10" db="EMBL/GenBank/DDBJ databases">
        <authorList>
            <person name="Dong K."/>
        </authorList>
    </citation>
    <scope>NUCLEOTIDE SEQUENCE [LARGE SCALE GENOMIC DNA]</scope>
    <source>
        <strain evidence="8 9">DSM 28960</strain>
    </source>
</reference>
<feature type="transmembrane region" description="Helical" evidence="6">
    <location>
        <begin position="1104"/>
        <end position="1123"/>
    </location>
</feature>
<dbReference type="InterPro" id="IPR013783">
    <property type="entry name" value="Ig-like_fold"/>
</dbReference>
<organism evidence="8 9">
    <name type="scientific">Lactococcus hircilactis</name>
    <dbReference type="NCBI Taxonomy" id="1494462"/>
    <lineage>
        <taxon>Bacteria</taxon>
        <taxon>Bacillati</taxon>
        <taxon>Bacillota</taxon>
        <taxon>Bacilli</taxon>
        <taxon>Lactobacillales</taxon>
        <taxon>Streptococcaceae</taxon>
        <taxon>Lactococcus</taxon>
    </lineage>
</organism>
<protein>
    <recommendedName>
        <fullName evidence="7">Gram-positive cocci surface proteins LPxTG domain-containing protein</fullName>
    </recommendedName>
</protein>
<keyword evidence="9" id="KW-1185">Reference proteome</keyword>
<evidence type="ECO:0000313" key="9">
    <source>
        <dbReference type="Proteomes" id="UP000439550"/>
    </source>
</evidence>
<comment type="caution">
    <text evidence="8">The sequence shown here is derived from an EMBL/GenBank/DDBJ whole genome shotgun (WGS) entry which is preliminary data.</text>
</comment>
<dbReference type="InterPro" id="IPR022038">
    <property type="entry name" value="Ig-like_bact"/>
</dbReference>
<gene>
    <name evidence="8" type="ORF">GHI93_09695</name>
</gene>
<dbReference type="Proteomes" id="UP000439550">
    <property type="component" value="Unassembled WGS sequence"/>
</dbReference>
<keyword evidence="4" id="KW-0572">Peptidoglycan-anchor</keyword>
<keyword evidence="2" id="KW-0964">Secreted</keyword>